<dbReference type="EnsemblPlants" id="HORVU.MOREX.r3.3HG0272250.1">
    <property type="protein sequence ID" value="HORVU.MOREX.r3.3HG0272250.1"/>
    <property type="gene ID" value="HORVU.MOREX.r3.3HG0272250"/>
</dbReference>
<evidence type="ECO:0000256" key="1">
    <source>
        <dbReference type="SAM" id="SignalP"/>
    </source>
</evidence>
<name>A0A8I6XMS9_HORVV</name>
<proteinExistence type="predicted"/>
<protein>
    <recommendedName>
        <fullName evidence="4">Secreted protein</fullName>
    </recommendedName>
</protein>
<reference evidence="3" key="1">
    <citation type="journal article" date="2012" name="Nature">
        <title>A physical, genetic and functional sequence assembly of the barley genome.</title>
        <authorList>
            <consortium name="The International Barley Genome Sequencing Consortium"/>
            <person name="Mayer K.F."/>
            <person name="Waugh R."/>
            <person name="Brown J.W."/>
            <person name="Schulman A."/>
            <person name="Langridge P."/>
            <person name="Platzer M."/>
            <person name="Fincher G.B."/>
            <person name="Muehlbauer G.J."/>
            <person name="Sato K."/>
            <person name="Close T.J."/>
            <person name="Wise R.P."/>
            <person name="Stein N."/>
        </authorList>
    </citation>
    <scope>NUCLEOTIDE SEQUENCE [LARGE SCALE GENOMIC DNA]</scope>
    <source>
        <strain evidence="3">cv. Morex</strain>
    </source>
</reference>
<sequence>MQVQLWPLHWLFIYSFIRCAPGHCRISLVGLRRIKYPTSQHPLNPFESSLNHIVPFQQDLRTTLEDPAGGTARIQICSLGHLNTTGVNT</sequence>
<dbReference type="AlphaFoldDB" id="A0A8I6XMS9"/>
<reference evidence="2" key="2">
    <citation type="submission" date="2020-10" db="EMBL/GenBank/DDBJ databases">
        <authorList>
            <person name="Scholz U."/>
            <person name="Mascher M."/>
            <person name="Fiebig A."/>
        </authorList>
    </citation>
    <scope>NUCLEOTIDE SEQUENCE [LARGE SCALE GENOMIC DNA]</scope>
    <source>
        <strain evidence="2">cv. Morex</strain>
    </source>
</reference>
<evidence type="ECO:0000313" key="3">
    <source>
        <dbReference type="Proteomes" id="UP000011116"/>
    </source>
</evidence>
<dbReference type="Gramene" id="HORVU.MOREX.r3.3HG0272250.1">
    <property type="protein sequence ID" value="HORVU.MOREX.r3.3HG0272250.1"/>
    <property type="gene ID" value="HORVU.MOREX.r3.3HG0272250"/>
</dbReference>
<dbReference type="Gramene" id="HORVU.MOREX.r2.3HG0225590.1">
    <property type="protein sequence ID" value="HORVU.MOREX.r2.3HG0225590.1"/>
    <property type="gene ID" value="HORVU.MOREX.r2.3HG0225590"/>
</dbReference>
<keyword evidence="1" id="KW-0732">Signal</keyword>
<evidence type="ECO:0008006" key="4">
    <source>
        <dbReference type="Google" id="ProtNLM"/>
    </source>
</evidence>
<dbReference type="Proteomes" id="UP000011116">
    <property type="component" value="Chromosome 3H"/>
</dbReference>
<keyword evidence="3" id="KW-1185">Reference proteome</keyword>
<organism evidence="2 3">
    <name type="scientific">Hordeum vulgare subsp. vulgare</name>
    <name type="common">Domesticated barley</name>
    <dbReference type="NCBI Taxonomy" id="112509"/>
    <lineage>
        <taxon>Eukaryota</taxon>
        <taxon>Viridiplantae</taxon>
        <taxon>Streptophyta</taxon>
        <taxon>Embryophyta</taxon>
        <taxon>Tracheophyta</taxon>
        <taxon>Spermatophyta</taxon>
        <taxon>Magnoliopsida</taxon>
        <taxon>Liliopsida</taxon>
        <taxon>Poales</taxon>
        <taxon>Poaceae</taxon>
        <taxon>BOP clade</taxon>
        <taxon>Pooideae</taxon>
        <taxon>Triticodae</taxon>
        <taxon>Triticeae</taxon>
        <taxon>Hordeinae</taxon>
        <taxon>Hordeum</taxon>
    </lineage>
</organism>
<accession>A0A8I6XMS9</accession>
<reference evidence="2" key="3">
    <citation type="submission" date="2022-01" db="UniProtKB">
        <authorList>
            <consortium name="EnsemblPlants"/>
        </authorList>
    </citation>
    <scope>IDENTIFICATION</scope>
    <source>
        <strain evidence="2">subsp. vulgare</strain>
    </source>
</reference>
<evidence type="ECO:0000313" key="2">
    <source>
        <dbReference type="EnsemblPlants" id="HORVU.MOREX.r3.3HG0272250.1"/>
    </source>
</evidence>
<feature type="signal peptide" evidence="1">
    <location>
        <begin position="1"/>
        <end position="19"/>
    </location>
</feature>
<feature type="chain" id="PRO_5035192742" description="Secreted protein" evidence="1">
    <location>
        <begin position="20"/>
        <end position="89"/>
    </location>
</feature>